<proteinExistence type="inferred from homology"/>
<dbReference type="AlphaFoldDB" id="A0AAE3QIZ1"/>
<keyword evidence="4" id="KW-0378">Hydrolase</keyword>
<feature type="domain" description="Metallo-beta-lactamase" evidence="6">
    <location>
        <begin position="38"/>
        <end position="261"/>
    </location>
</feature>
<dbReference type="InterPro" id="IPR001279">
    <property type="entry name" value="Metallo-B-lactamas"/>
</dbReference>
<protein>
    <submittedName>
        <fullName evidence="7">MBL fold metallo-hydrolase</fullName>
    </submittedName>
</protein>
<dbReference type="GO" id="GO:0046872">
    <property type="term" value="F:metal ion binding"/>
    <property type="evidence" value="ECO:0007669"/>
    <property type="project" value="UniProtKB-KW"/>
</dbReference>
<reference evidence="7" key="1">
    <citation type="submission" date="2023-05" db="EMBL/GenBank/DDBJ databases">
        <authorList>
            <person name="Zhang X."/>
        </authorList>
    </citation>
    <scope>NUCLEOTIDE SEQUENCE</scope>
    <source>
        <strain evidence="7">YF14B1</strain>
    </source>
</reference>
<dbReference type="SMART" id="SM00849">
    <property type="entry name" value="Lactamase_B"/>
    <property type="match status" value="1"/>
</dbReference>
<dbReference type="PANTHER" id="PTHR42978:SF2">
    <property type="entry name" value="102 KBASES UNSTABLE REGION: FROM 1 TO 119443"/>
    <property type="match status" value="1"/>
</dbReference>
<dbReference type="InterPro" id="IPR051013">
    <property type="entry name" value="MBL_superfamily_lactonases"/>
</dbReference>
<dbReference type="InterPro" id="IPR036866">
    <property type="entry name" value="RibonucZ/Hydroxyglut_hydro"/>
</dbReference>
<comment type="cofactor">
    <cofactor evidence="1">
        <name>Zn(2+)</name>
        <dbReference type="ChEBI" id="CHEBI:29105"/>
    </cofactor>
</comment>
<evidence type="ECO:0000256" key="1">
    <source>
        <dbReference type="ARBA" id="ARBA00001947"/>
    </source>
</evidence>
<dbReference type="Gene3D" id="3.60.15.10">
    <property type="entry name" value="Ribonuclease Z/Hydroxyacylglutathione hydrolase-like"/>
    <property type="match status" value="1"/>
</dbReference>
<dbReference type="SUPFAM" id="SSF56281">
    <property type="entry name" value="Metallo-hydrolase/oxidoreductase"/>
    <property type="match status" value="1"/>
</dbReference>
<dbReference type="RefSeq" id="WP_313976762.1">
    <property type="nucleotide sequence ID" value="NZ_JASJOS010000003.1"/>
</dbReference>
<name>A0AAE3QIZ1_9BACT</name>
<evidence type="ECO:0000256" key="4">
    <source>
        <dbReference type="ARBA" id="ARBA00022801"/>
    </source>
</evidence>
<dbReference type="Pfam" id="PF00753">
    <property type="entry name" value="Lactamase_B"/>
    <property type="match status" value="1"/>
</dbReference>
<sequence length="286" mass="32936">MVQESENGVKLRIFQSGYCLSDRHVVNPKARRGKVRFYATWLLIQHPVHGNILFDTGYTDRFHSATRRMPYTLYAWVTPVVVHKEETAIEQLKEIGLSAKDIDTIILSHFHADHIGGIKDFPFSQFICSQKSMEEAIAKKGWSAVKKGILPDLLPDDFVSRSKALEELAQQEIDHPSGLVMYNLFNDGTLKLIELPGHARGMLGIRVEHTDGITVFASDAYWSLDTFQQRILPRQRVKLFFDSWRDYVDSSEKLYKYHKNHPKEQLLFTHCPQTMNFITGRSAKIN</sequence>
<dbReference type="Proteomes" id="UP001241110">
    <property type="component" value="Unassembled WGS sequence"/>
</dbReference>
<evidence type="ECO:0000259" key="6">
    <source>
        <dbReference type="SMART" id="SM00849"/>
    </source>
</evidence>
<accession>A0AAE3QIZ1</accession>
<evidence type="ECO:0000256" key="3">
    <source>
        <dbReference type="ARBA" id="ARBA00022723"/>
    </source>
</evidence>
<evidence type="ECO:0000256" key="2">
    <source>
        <dbReference type="ARBA" id="ARBA00007749"/>
    </source>
</evidence>
<dbReference type="GO" id="GO:0016787">
    <property type="term" value="F:hydrolase activity"/>
    <property type="evidence" value="ECO:0007669"/>
    <property type="project" value="UniProtKB-KW"/>
</dbReference>
<evidence type="ECO:0000256" key="5">
    <source>
        <dbReference type="ARBA" id="ARBA00022833"/>
    </source>
</evidence>
<dbReference type="EMBL" id="JASJOS010000003">
    <property type="protein sequence ID" value="MDJ1480187.1"/>
    <property type="molecule type" value="Genomic_DNA"/>
</dbReference>
<comment type="caution">
    <text evidence="7">The sequence shown here is derived from an EMBL/GenBank/DDBJ whole genome shotgun (WGS) entry which is preliminary data.</text>
</comment>
<dbReference type="PANTHER" id="PTHR42978">
    <property type="entry name" value="QUORUM-QUENCHING LACTONASE YTNP-RELATED-RELATED"/>
    <property type="match status" value="1"/>
</dbReference>
<keyword evidence="3" id="KW-0479">Metal-binding</keyword>
<gene>
    <name evidence="7" type="ORF">QNI16_06805</name>
</gene>
<organism evidence="7 8">
    <name type="scientific">Xanthocytophaga flava</name>
    <dbReference type="NCBI Taxonomy" id="3048013"/>
    <lineage>
        <taxon>Bacteria</taxon>
        <taxon>Pseudomonadati</taxon>
        <taxon>Bacteroidota</taxon>
        <taxon>Cytophagia</taxon>
        <taxon>Cytophagales</taxon>
        <taxon>Rhodocytophagaceae</taxon>
        <taxon>Xanthocytophaga</taxon>
    </lineage>
</organism>
<evidence type="ECO:0000313" key="7">
    <source>
        <dbReference type="EMBL" id="MDJ1480187.1"/>
    </source>
</evidence>
<evidence type="ECO:0000313" key="8">
    <source>
        <dbReference type="Proteomes" id="UP001241110"/>
    </source>
</evidence>
<keyword evidence="5" id="KW-0862">Zinc</keyword>
<dbReference type="CDD" id="cd07730">
    <property type="entry name" value="metallo-hydrolase-like_MBL-fold"/>
    <property type="match status" value="1"/>
</dbReference>
<comment type="similarity">
    <text evidence="2">Belongs to the metallo-beta-lactamase superfamily.</text>
</comment>